<dbReference type="EMBL" id="PVNL01000026">
    <property type="protein sequence ID" value="PRQ09384.1"/>
    <property type="molecule type" value="Genomic_DNA"/>
</dbReference>
<accession>A0A2S9YWC2</accession>
<keyword evidence="2" id="KW-0812">Transmembrane</keyword>
<dbReference type="OrthoDB" id="5524101at2"/>
<protein>
    <submittedName>
        <fullName evidence="4">Uncharacterized protein</fullName>
    </submittedName>
</protein>
<keyword evidence="2" id="KW-0472">Membrane</keyword>
<dbReference type="AlphaFoldDB" id="A0A2S9YWC2"/>
<feature type="transmembrane region" description="Helical" evidence="2">
    <location>
        <begin position="187"/>
        <end position="209"/>
    </location>
</feature>
<feature type="compositionally biased region" description="Low complexity" evidence="1">
    <location>
        <begin position="25"/>
        <end position="47"/>
    </location>
</feature>
<feature type="chain" id="PRO_5015665238" evidence="3">
    <location>
        <begin position="24"/>
        <end position="242"/>
    </location>
</feature>
<evidence type="ECO:0000313" key="5">
    <source>
        <dbReference type="Proteomes" id="UP000238823"/>
    </source>
</evidence>
<name>A0A2S9YWC2_9BACT</name>
<gene>
    <name evidence="4" type="ORF">ENSA7_09110</name>
</gene>
<dbReference type="Proteomes" id="UP000238823">
    <property type="component" value="Unassembled WGS sequence"/>
</dbReference>
<proteinExistence type="predicted"/>
<evidence type="ECO:0000313" key="4">
    <source>
        <dbReference type="EMBL" id="PRQ09384.1"/>
    </source>
</evidence>
<sequence>MPVAPTVLAQMIALALVITTAPAAAPAGGPAELEPAESAGPNDQVEGPGDEPAGDPPSETPELEPEVTEVERGEAPSGGGVAGAIVDPDDPNATRAQSDLEGETLDANVAGVPERLPKLQAAGWWATFGAVALATTGGIFAGVAETRQDRAERLAYGFDLDTGRTNLYGPVASEYEQLLRQGETYQWLGRGFIIAGAATLVAGVTIFAVDATRRRRAARSGSARARLGPRLDPGLGGLALRF</sequence>
<evidence type="ECO:0000256" key="1">
    <source>
        <dbReference type="SAM" id="MobiDB-lite"/>
    </source>
</evidence>
<keyword evidence="3" id="KW-0732">Signal</keyword>
<keyword evidence="2" id="KW-1133">Transmembrane helix</keyword>
<feature type="signal peptide" evidence="3">
    <location>
        <begin position="1"/>
        <end position="23"/>
    </location>
</feature>
<dbReference type="RefSeq" id="WP_106087974.1">
    <property type="nucleotide sequence ID" value="NZ_PVNL01000026.1"/>
</dbReference>
<evidence type="ECO:0000256" key="3">
    <source>
        <dbReference type="SAM" id="SignalP"/>
    </source>
</evidence>
<comment type="caution">
    <text evidence="4">The sequence shown here is derived from an EMBL/GenBank/DDBJ whole genome shotgun (WGS) entry which is preliminary data.</text>
</comment>
<feature type="region of interest" description="Disordered" evidence="1">
    <location>
        <begin position="25"/>
        <end position="96"/>
    </location>
</feature>
<evidence type="ECO:0000256" key="2">
    <source>
        <dbReference type="SAM" id="Phobius"/>
    </source>
</evidence>
<organism evidence="4 5">
    <name type="scientific">Enhygromyxa salina</name>
    <dbReference type="NCBI Taxonomy" id="215803"/>
    <lineage>
        <taxon>Bacteria</taxon>
        <taxon>Pseudomonadati</taxon>
        <taxon>Myxococcota</taxon>
        <taxon>Polyangia</taxon>
        <taxon>Nannocystales</taxon>
        <taxon>Nannocystaceae</taxon>
        <taxon>Enhygromyxa</taxon>
    </lineage>
</organism>
<reference evidence="4 5" key="1">
    <citation type="submission" date="2018-03" db="EMBL/GenBank/DDBJ databases">
        <title>Draft Genome Sequences of the Obligatory Marine Myxobacteria Enhygromyxa salina SWB007.</title>
        <authorList>
            <person name="Poehlein A."/>
            <person name="Moghaddam J.A."/>
            <person name="Harms H."/>
            <person name="Alanjari M."/>
            <person name="Koenig G.M."/>
            <person name="Daniel R."/>
            <person name="Schaeberle T.F."/>
        </authorList>
    </citation>
    <scope>NUCLEOTIDE SEQUENCE [LARGE SCALE GENOMIC DNA]</scope>
    <source>
        <strain evidence="4 5">SWB007</strain>
    </source>
</reference>